<dbReference type="AlphaFoldDB" id="A0A0F3H019"/>
<name>A0A0F3H019_9BACT</name>
<reference evidence="2 3" key="1">
    <citation type="submission" date="2015-02" db="EMBL/GenBank/DDBJ databases">
        <title>Single-cell genomics of uncultivated deep-branching MTB reveals a conserved set of magnetosome genes.</title>
        <authorList>
            <person name="Kolinko S."/>
            <person name="Richter M."/>
            <person name="Glockner F.O."/>
            <person name="Brachmann A."/>
            <person name="Schuler D."/>
        </authorList>
    </citation>
    <scope>NUCLEOTIDE SEQUENCE [LARGE SCALE GENOMIC DNA]</scope>
    <source>
        <strain evidence="2">TM-1</strain>
    </source>
</reference>
<accession>A0A0F3H019</accession>
<evidence type="ECO:0000259" key="1">
    <source>
        <dbReference type="Pfam" id="PF21305"/>
    </source>
</evidence>
<dbReference type="InterPro" id="IPR049371">
    <property type="entry name" value="GspD-like_N0"/>
</dbReference>
<proteinExistence type="predicted"/>
<comment type="caution">
    <text evidence="2">The sequence shown here is derived from an EMBL/GenBank/DDBJ whole genome shotgun (WGS) entry which is preliminary data.</text>
</comment>
<dbReference type="EMBL" id="LACI01000150">
    <property type="protein sequence ID" value="KJU87480.1"/>
    <property type="molecule type" value="Genomic_DNA"/>
</dbReference>
<dbReference type="Gene3D" id="3.30.1370.120">
    <property type="match status" value="1"/>
</dbReference>
<organism evidence="2 3">
    <name type="scientific">Candidatus Magnetobacterium bavaricum</name>
    <dbReference type="NCBI Taxonomy" id="29290"/>
    <lineage>
        <taxon>Bacteria</taxon>
        <taxon>Pseudomonadati</taxon>
        <taxon>Nitrospirota</taxon>
        <taxon>Thermodesulfovibrionia</taxon>
        <taxon>Thermodesulfovibrionales</taxon>
        <taxon>Candidatus Magnetobacteriaceae</taxon>
        <taxon>Candidatus Magnetobacterium</taxon>
    </lineage>
</organism>
<protein>
    <recommendedName>
        <fullName evidence="1">GspD-like N0 domain-containing protein</fullName>
    </recommendedName>
</protein>
<dbReference type="InterPro" id="IPR038591">
    <property type="entry name" value="NolW-like_sf"/>
</dbReference>
<evidence type="ECO:0000313" key="3">
    <source>
        <dbReference type="Proteomes" id="UP000033423"/>
    </source>
</evidence>
<dbReference type="Proteomes" id="UP000033423">
    <property type="component" value="Unassembled WGS sequence"/>
</dbReference>
<feature type="domain" description="GspD-like N0" evidence="1">
    <location>
        <begin position="16"/>
        <end position="73"/>
    </location>
</feature>
<evidence type="ECO:0000313" key="2">
    <source>
        <dbReference type="EMBL" id="KJU87480.1"/>
    </source>
</evidence>
<sequence length="73" mass="8132">MSAAEKEKENERVVFNFVGVELPAIAKFVSELTSKNLIFDDQLKGKITIVAPSPLNKADAFRLFTSVLEILSY</sequence>
<gene>
    <name evidence="2" type="ORF">MBAV_000326</name>
</gene>
<keyword evidence="3" id="KW-1185">Reference proteome</keyword>
<dbReference type="Pfam" id="PF21305">
    <property type="entry name" value="type_II_gspD_N0"/>
    <property type="match status" value="1"/>
</dbReference>
<feature type="non-terminal residue" evidence="2">
    <location>
        <position position="73"/>
    </location>
</feature>